<dbReference type="AlphaFoldDB" id="A0A8S1R3Q7"/>
<gene>
    <name evidence="1" type="ORF">PSON_ATCC_30995.1.T1350087</name>
</gene>
<proteinExistence type="predicted"/>
<evidence type="ECO:0000313" key="2">
    <source>
        <dbReference type="Proteomes" id="UP000692954"/>
    </source>
</evidence>
<dbReference type="EMBL" id="CAJJDN010000135">
    <property type="protein sequence ID" value="CAD8121944.1"/>
    <property type="molecule type" value="Genomic_DNA"/>
</dbReference>
<comment type="caution">
    <text evidence="1">The sequence shown here is derived from an EMBL/GenBank/DDBJ whole genome shotgun (WGS) entry which is preliminary data.</text>
</comment>
<organism evidence="1 2">
    <name type="scientific">Paramecium sonneborni</name>
    <dbReference type="NCBI Taxonomy" id="65129"/>
    <lineage>
        <taxon>Eukaryota</taxon>
        <taxon>Sar</taxon>
        <taxon>Alveolata</taxon>
        <taxon>Ciliophora</taxon>
        <taxon>Intramacronucleata</taxon>
        <taxon>Oligohymenophorea</taxon>
        <taxon>Peniculida</taxon>
        <taxon>Parameciidae</taxon>
        <taxon>Paramecium</taxon>
    </lineage>
</organism>
<name>A0A8S1R3Q7_9CILI</name>
<evidence type="ECO:0000313" key="1">
    <source>
        <dbReference type="EMBL" id="CAD8121944.1"/>
    </source>
</evidence>
<keyword evidence="2" id="KW-1185">Reference proteome</keyword>
<dbReference type="OrthoDB" id="306104at2759"/>
<sequence>MTDQIPDYINYEDEYERYFKYLVPGPFLHDISMTEAKEYFYNDLITPTLIQYTLQYIKSQIRRKTTTIDTNIFDDVNQISAIRSTTSKYSIGVTVNQDLFTAFLWDTKNQEILIFGKNTLIEKAFNDQKIIRNTFQSKDYISIIAYVFINAINKANLYLKFNQSQNQALIKWALLKQYRLKQMKENGESFSRILDDQFLQEVNKTNQQKNNSNSQQISQIEPSIKQDNISQYKSNSYNKNSFNHSSHNYIQGNSQISKSHISLPSTSRVDTLKDQISIKDFVQGMENIKSQILLDIPSPDELKPKDYTLKPIIPFFSPEKVFRVKVEDLEELLKEQVKNTKNQEPNPTDQLQYLLTYYQQNNPEQYKILLNQYSDFIHERMFEGMGLPTSNKSQTYKIQPEFLQQSQKQSIQIPKPKSMLLQKQPQMQPQLYQEEIIVIKYNKKINKQEFELLKQKLVLSQNIMEFYFCYLQEEFKRILIFPIEFYNVLSQNPQKAQTFTDQFQGKNRTIFDQFDKVFVPVKISQYEYVGVYIDFHNKTMYYINTLERRDRKQPPYKELVDQPVMHFIMKFIENEYNLKVMRAFNIFNWSNIIVLIKIIRICRIHERICIKLQLQWIGIDICD</sequence>
<accession>A0A8S1R3Q7</accession>
<protein>
    <submittedName>
        <fullName evidence="1">Uncharacterized protein</fullName>
    </submittedName>
</protein>
<dbReference type="Proteomes" id="UP000692954">
    <property type="component" value="Unassembled WGS sequence"/>
</dbReference>
<reference evidence="1" key="1">
    <citation type="submission" date="2021-01" db="EMBL/GenBank/DDBJ databases">
        <authorList>
            <consortium name="Genoscope - CEA"/>
            <person name="William W."/>
        </authorList>
    </citation>
    <scope>NUCLEOTIDE SEQUENCE</scope>
</reference>